<dbReference type="OrthoDB" id="3038000at2759"/>
<reference evidence="1" key="1">
    <citation type="submission" date="2020-05" db="EMBL/GenBank/DDBJ databases">
        <title>Mycena genomes resolve the evolution of fungal bioluminescence.</title>
        <authorList>
            <person name="Tsai I.J."/>
        </authorList>
    </citation>
    <scope>NUCLEOTIDE SEQUENCE</scope>
    <source>
        <strain evidence="1">160909Yilan</strain>
    </source>
</reference>
<organism evidence="1 2">
    <name type="scientific">Mycena sanguinolenta</name>
    <dbReference type="NCBI Taxonomy" id="230812"/>
    <lineage>
        <taxon>Eukaryota</taxon>
        <taxon>Fungi</taxon>
        <taxon>Dikarya</taxon>
        <taxon>Basidiomycota</taxon>
        <taxon>Agaricomycotina</taxon>
        <taxon>Agaricomycetes</taxon>
        <taxon>Agaricomycetidae</taxon>
        <taxon>Agaricales</taxon>
        <taxon>Marasmiineae</taxon>
        <taxon>Mycenaceae</taxon>
        <taxon>Mycena</taxon>
    </lineage>
</organism>
<proteinExistence type="predicted"/>
<sequence>MDDQPNPNTEYTHSSTSEAKYTSNASGMFSHSQQFTVTGGTFTNVTNKNYTAAPNLPSDFRMIPMGDIDLRHQIRVDDLRADKWDVLNAQPRERACVRRIHSAKAVIGRRRSRVTVAMYEGNDAEEEWRTDLAKYMRLRHPNIVQICGTASLNGVHATLFNDDLIPLREFLGRSRESPFSTVYIYACCNQDFTEASNYIYSTFHQQFLPWECTIWIREVMPNGWTRFQSGLCCCGERSLWPRIFANH</sequence>
<protein>
    <submittedName>
        <fullName evidence="1">Uncharacterized protein</fullName>
    </submittedName>
</protein>
<keyword evidence="2" id="KW-1185">Reference proteome</keyword>
<comment type="caution">
    <text evidence="1">The sequence shown here is derived from an EMBL/GenBank/DDBJ whole genome shotgun (WGS) entry which is preliminary data.</text>
</comment>
<dbReference type="EMBL" id="JACAZH010000030">
    <property type="protein sequence ID" value="KAF7340625.1"/>
    <property type="molecule type" value="Genomic_DNA"/>
</dbReference>
<evidence type="ECO:0000313" key="2">
    <source>
        <dbReference type="Proteomes" id="UP000623467"/>
    </source>
</evidence>
<evidence type="ECO:0000313" key="1">
    <source>
        <dbReference type="EMBL" id="KAF7340625.1"/>
    </source>
</evidence>
<name>A0A8H6XHT6_9AGAR</name>
<gene>
    <name evidence="1" type="ORF">MSAN_02134400</name>
</gene>
<accession>A0A8H6XHT6</accession>
<dbReference type="Proteomes" id="UP000623467">
    <property type="component" value="Unassembled WGS sequence"/>
</dbReference>
<dbReference type="AlphaFoldDB" id="A0A8H6XHT6"/>